<dbReference type="RefSeq" id="WP_264283575.1">
    <property type="nucleotide sequence ID" value="NZ_CP107006.1"/>
</dbReference>
<dbReference type="Gene3D" id="3.90.1720.10">
    <property type="entry name" value="endopeptidase domain like (from Nostoc punctiforme)"/>
    <property type="match status" value="1"/>
</dbReference>
<keyword evidence="5" id="KW-0788">Thiol protease</keyword>
<gene>
    <name evidence="9" type="ORF">MKQ68_12405</name>
</gene>
<dbReference type="EMBL" id="CP107006">
    <property type="protein sequence ID" value="UYQ95902.1"/>
    <property type="molecule type" value="Genomic_DNA"/>
</dbReference>
<keyword evidence="10" id="KW-1185">Reference proteome</keyword>
<dbReference type="InterPro" id="IPR000064">
    <property type="entry name" value="NLP_P60_dom"/>
</dbReference>
<dbReference type="PROSITE" id="PS51257">
    <property type="entry name" value="PROKAR_LIPOPROTEIN"/>
    <property type="match status" value="1"/>
</dbReference>
<comment type="similarity">
    <text evidence="1">Belongs to the peptidase C40 family.</text>
</comment>
<feature type="region of interest" description="Disordered" evidence="6">
    <location>
        <begin position="60"/>
        <end position="80"/>
    </location>
</feature>
<evidence type="ECO:0000313" key="10">
    <source>
        <dbReference type="Proteomes" id="UP001162741"/>
    </source>
</evidence>
<accession>A0ABY6JBE8</accession>
<evidence type="ECO:0000256" key="6">
    <source>
        <dbReference type="SAM" id="MobiDB-lite"/>
    </source>
</evidence>
<keyword evidence="2" id="KW-0645">Protease</keyword>
<name>A0ABY6JBE8_9BACT</name>
<proteinExistence type="inferred from homology"/>
<dbReference type="PANTHER" id="PTHR47360:SF1">
    <property type="entry name" value="ENDOPEPTIDASE NLPC-RELATED"/>
    <property type="match status" value="1"/>
</dbReference>
<reference evidence="9" key="1">
    <citation type="submission" date="2022-10" db="EMBL/GenBank/DDBJ databases">
        <title>Chitinophaga sp. nov., isolated from soil.</title>
        <authorList>
            <person name="Jeon C.O."/>
        </authorList>
    </citation>
    <scope>NUCLEOTIDE SEQUENCE</scope>
    <source>
        <strain evidence="9">R8</strain>
    </source>
</reference>
<evidence type="ECO:0000256" key="5">
    <source>
        <dbReference type="ARBA" id="ARBA00022807"/>
    </source>
</evidence>
<evidence type="ECO:0000259" key="8">
    <source>
        <dbReference type="PROSITE" id="PS51935"/>
    </source>
</evidence>
<dbReference type="Pfam" id="PF00877">
    <property type="entry name" value="NLPC_P60"/>
    <property type="match status" value="1"/>
</dbReference>
<dbReference type="Proteomes" id="UP001162741">
    <property type="component" value="Chromosome"/>
</dbReference>
<dbReference type="PROSITE" id="PS51935">
    <property type="entry name" value="NLPC_P60"/>
    <property type="match status" value="1"/>
</dbReference>
<sequence>MMIRKGNLLIQLSFCLLVLASCSSARKTTSAGKKGTEKPAAKNDKVAFIDDISISREAKTTTHRYNGRNTNTRSRDDRRSGADIENAASWQFKYAQLLDVAVEEVTNERLFNFIEEWWGTPYRMGGNTRSGIDCSHFATNMLLEVFKAGISYGNSADLYNQSRKLSRKELQYGDLVFFKINRKSVSHVGVYLENDRFVHASVSSGVMISTLNEDYWKKYFIGGGRLN</sequence>
<protein>
    <submittedName>
        <fullName evidence="9">C40 family peptidase</fullName>
    </submittedName>
</protein>
<feature type="domain" description="NlpC/P60" evidence="8">
    <location>
        <begin position="104"/>
        <end position="227"/>
    </location>
</feature>
<dbReference type="InterPro" id="IPR052062">
    <property type="entry name" value="Murein_DD/LD_carboxypeptidase"/>
</dbReference>
<keyword evidence="4" id="KW-0378">Hydrolase</keyword>
<dbReference type="SUPFAM" id="SSF54001">
    <property type="entry name" value="Cysteine proteinases"/>
    <property type="match status" value="1"/>
</dbReference>
<feature type="signal peptide" evidence="7">
    <location>
        <begin position="1"/>
        <end position="20"/>
    </location>
</feature>
<feature type="chain" id="PRO_5047430146" evidence="7">
    <location>
        <begin position="21"/>
        <end position="227"/>
    </location>
</feature>
<evidence type="ECO:0000256" key="1">
    <source>
        <dbReference type="ARBA" id="ARBA00007074"/>
    </source>
</evidence>
<evidence type="ECO:0000256" key="7">
    <source>
        <dbReference type="SAM" id="SignalP"/>
    </source>
</evidence>
<keyword evidence="3 7" id="KW-0732">Signal</keyword>
<dbReference type="InterPro" id="IPR038765">
    <property type="entry name" value="Papain-like_cys_pep_sf"/>
</dbReference>
<evidence type="ECO:0000256" key="4">
    <source>
        <dbReference type="ARBA" id="ARBA00022801"/>
    </source>
</evidence>
<dbReference type="PANTHER" id="PTHR47360">
    <property type="entry name" value="MUREIN DD-ENDOPEPTIDASE MEPS/MUREIN LD-CARBOXYPEPTIDASE"/>
    <property type="match status" value="1"/>
</dbReference>
<evidence type="ECO:0000313" key="9">
    <source>
        <dbReference type="EMBL" id="UYQ95902.1"/>
    </source>
</evidence>
<organism evidence="9 10">
    <name type="scientific">Chitinophaga horti</name>
    <dbReference type="NCBI Taxonomy" id="2920382"/>
    <lineage>
        <taxon>Bacteria</taxon>
        <taxon>Pseudomonadati</taxon>
        <taxon>Bacteroidota</taxon>
        <taxon>Chitinophagia</taxon>
        <taxon>Chitinophagales</taxon>
        <taxon>Chitinophagaceae</taxon>
        <taxon>Chitinophaga</taxon>
    </lineage>
</organism>
<evidence type="ECO:0000256" key="3">
    <source>
        <dbReference type="ARBA" id="ARBA00022729"/>
    </source>
</evidence>
<evidence type="ECO:0000256" key="2">
    <source>
        <dbReference type="ARBA" id="ARBA00022670"/>
    </source>
</evidence>